<organism evidence="1">
    <name type="scientific">marine metagenome</name>
    <dbReference type="NCBI Taxonomy" id="408172"/>
    <lineage>
        <taxon>unclassified sequences</taxon>
        <taxon>metagenomes</taxon>
        <taxon>ecological metagenomes</taxon>
    </lineage>
</organism>
<name>A0A382RG23_9ZZZZ</name>
<protein>
    <submittedName>
        <fullName evidence="1">Uncharacterized protein</fullName>
    </submittedName>
</protein>
<proteinExistence type="predicted"/>
<sequence length="58" mass="6644">VGKVQFMKLMRNRANQLGGNFVLGEFMDDVLNTGSIPWSLIRWEMTGLDDEIKQLTTQ</sequence>
<dbReference type="AlphaFoldDB" id="A0A382RG23"/>
<accession>A0A382RG23</accession>
<dbReference type="EMBL" id="UINC01121476">
    <property type="protein sequence ID" value="SVC96664.1"/>
    <property type="molecule type" value="Genomic_DNA"/>
</dbReference>
<reference evidence="1" key="1">
    <citation type="submission" date="2018-05" db="EMBL/GenBank/DDBJ databases">
        <authorList>
            <person name="Lanie J.A."/>
            <person name="Ng W.-L."/>
            <person name="Kazmierczak K.M."/>
            <person name="Andrzejewski T.M."/>
            <person name="Davidsen T.M."/>
            <person name="Wayne K.J."/>
            <person name="Tettelin H."/>
            <person name="Glass J.I."/>
            <person name="Rusch D."/>
            <person name="Podicherti R."/>
            <person name="Tsui H.-C.T."/>
            <person name="Winkler M.E."/>
        </authorList>
    </citation>
    <scope>NUCLEOTIDE SEQUENCE</scope>
</reference>
<evidence type="ECO:0000313" key="1">
    <source>
        <dbReference type="EMBL" id="SVC96664.1"/>
    </source>
</evidence>
<feature type="non-terminal residue" evidence="1">
    <location>
        <position position="1"/>
    </location>
</feature>
<gene>
    <name evidence="1" type="ORF">METZ01_LOCUS349518</name>
</gene>